<dbReference type="SMART" id="SM00343">
    <property type="entry name" value="ZnF_C2HC"/>
    <property type="match status" value="2"/>
</dbReference>
<evidence type="ECO:0000256" key="1">
    <source>
        <dbReference type="PROSITE-ProRule" id="PRU00047"/>
    </source>
</evidence>
<keyword evidence="5" id="KW-1185">Reference proteome</keyword>
<dbReference type="InterPro" id="IPR036875">
    <property type="entry name" value="Znf_CCHC_sf"/>
</dbReference>
<dbReference type="AlphaFoldDB" id="A0ABD1IJN0"/>
<feature type="compositionally biased region" description="Basic and acidic residues" evidence="2">
    <location>
        <begin position="17"/>
        <end position="31"/>
    </location>
</feature>
<evidence type="ECO:0000313" key="4">
    <source>
        <dbReference type="EMBL" id="KAL1568924.1"/>
    </source>
</evidence>
<reference evidence="4 5" key="1">
    <citation type="submission" date="2024-06" db="EMBL/GenBank/DDBJ databases">
        <title>A chromosome level genome sequence of Diviner's sage (Salvia divinorum).</title>
        <authorList>
            <person name="Ford S.A."/>
            <person name="Ro D.-K."/>
            <person name="Ness R.W."/>
            <person name="Phillips M.A."/>
        </authorList>
    </citation>
    <scope>NUCLEOTIDE SEQUENCE [LARGE SCALE GENOMIC DNA]</scope>
    <source>
        <strain evidence="4">SAF-2024a</strain>
        <tissue evidence="4">Leaf</tissue>
    </source>
</reference>
<name>A0ABD1IJN0_SALDI</name>
<evidence type="ECO:0000259" key="3">
    <source>
        <dbReference type="PROSITE" id="PS50158"/>
    </source>
</evidence>
<keyword evidence="1" id="KW-0479">Metal-binding</keyword>
<accession>A0ABD1IJN0</accession>
<dbReference type="Gene3D" id="4.10.60.10">
    <property type="entry name" value="Zinc finger, CCHC-type"/>
    <property type="match status" value="1"/>
</dbReference>
<organism evidence="4 5">
    <name type="scientific">Salvia divinorum</name>
    <name type="common">Maria pastora</name>
    <name type="synonym">Diviner's sage</name>
    <dbReference type="NCBI Taxonomy" id="28513"/>
    <lineage>
        <taxon>Eukaryota</taxon>
        <taxon>Viridiplantae</taxon>
        <taxon>Streptophyta</taxon>
        <taxon>Embryophyta</taxon>
        <taxon>Tracheophyta</taxon>
        <taxon>Spermatophyta</taxon>
        <taxon>Magnoliopsida</taxon>
        <taxon>eudicotyledons</taxon>
        <taxon>Gunneridae</taxon>
        <taxon>Pentapetalae</taxon>
        <taxon>asterids</taxon>
        <taxon>lamiids</taxon>
        <taxon>Lamiales</taxon>
        <taxon>Lamiaceae</taxon>
        <taxon>Nepetoideae</taxon>
        <taxon>Mentheae</taxon>
        <taxon>Salviinae</taxon>
        <taxon>Salvia</taxon>
        <taxon>Salvia subgen. Calosphace</taxon>
    </lineage>
</organism>
<gene>
    <name evidence="4" type="ORF">AAHA92_00468</name>
</gene>
<proteinExistence type="predicted"/>
<dbReference type="EMBL" id="JBEAFC010000001">
    <property type="protein sequence ID" value="KAL1568924.1"/>
    <property type="molecule type" value="Genomic_DNA"/>
</dbReference>
<keyword evidence="1" id="KW-0862">Zinc</keyword>
<comment type="caution">
    <text evidence="4">The sequence shown here is derived from an EMBL/GenBank/DDBJ whole genome shotgun (WGS) entry which is preliminary data.</text>
</comment>
<dbReference type="PROSITE" id="PS50158">
    <property type="entry name" value="ZF_CCHC"/>
    <property type="match status" value="1"/>
</dbReference>
<sequence length="133" mass="14852">MSERSEAKNLGRANCNKRKEQAKATRRLVEVRDEEDGGKRMSRKGLMAEYTCRLCGEKGHNKRRCPQGIQLGKSKGPTIRKKCNRDEEQPKCTLCHQPDHNRASCSSAVANMYVDPAASDFTASSSVPPKKKT</sequence>
<protein>
    <recommendedName>
        <fullName evidence="3">CCHC-type domain-containing protein</fullName>
    </recommendedName>
</protein>
<feature type="domain" description="CCHC-type" evidence="3">
    <location>
        <begin position="52"/>
        <end position="67"/>
    </location>
</feature>
<keyword evidence="1" id="KW-0863">Zinc-finger</keyword>
<evidence type="ECO:0000256" key="2">
    <source>
        <dbReference type="SAM" id="MobiDB-lite"/>
    </source>
</evidence>
<dbReference type="SUPFAM" id="SSF57756">
    <property type="entry name" value="Retrovirus zinc finger-like domains"/>
    <property type="match status" value="1"/>
</dbReference>
<dbReference type="GO" id="GO:0008270">
    <property type="term" value="F:zinc ion binding"/>
    <property type="evidence" value="ECO:0007669"/>
    <property type="project" value="UniProtKB-KW"/>
</dbReference>
<dbReference type="Proteomes" id="UP001567538">
    <property type="component" value="Unassembled WGS sequence"/>
</dbReference>
<dbReference type="InterPro" id="IPR001878">
    <property type="entry name" value="Znf_CCHC"/>
</dbReference>
<feature type="region of interest" description="Disordered" evidence="2">
    <location>
        <begin position="1"/>
        <end position="42"/>
    </location>
</feature>
<evidence type="ECO:0000313" key="5">
    <source>
        <dbReference type="Proteomes" id="UP001567538"/>
    </source>
</evidence>